<evidence type="ECO:0000313" key="2">
    <source>
        <dbReference type="EMBL" id="BCE32886.1"/>
    </source>
</evidence>
<feature type="compositionally biased region" description="Polar residues" evidence="1">
    <location>
        <begin position="96"/>
        <end position="111"/>
    </location>
</feature>
<reference evidence="3" key="2">
    <citation type="submission" date="2020-05" db="EMBL/GenBank/DDBJ databases">
        <title>Complete genome sequence of Bradyrhizobium diazoefficiens XF3 isolated from soybean nodule.</title>
        <authorList>
            <person name="Noda R."/>
            <person name="Kakizaki K."/>
            <person name="Minamisawa K."/>
        </authorList>
    </citation>
    <scope>NUCLEOTIDE SEQUENCE</scope>
    <source>
        <strain evidence="3">XF3</strain>
    </source>
</reference>
<evidence type="ECO:0000313" key="5">
    <source>
        <dbReference type="EMBL" id="BCE67873.1"/>
    </source>
</evidence>
<dbReference type="EMBL" id="AP023093">
    <property type="protein sequence ID" value="BCE41664.1"/>
    <property type="molecule type" value="Genomic_DNA"/>
</dbReference>
<evidence type="ECO:0000313" key="4">
    <source>
        <dbReference type="EMBL" id="BCE59192.1"/>
    </source>
</evidence>
<reference evidence="4" key="3">
    <citation type="submission" date="2020-05" db="EMBL/GenBank/DDBJ databases">
        <title>Complete genome sequence of Bradyrhizobium diazoefficiens XF5 isolated from soybean nodule.</title>
        <authorList>
            <person name="Noda R."/>
            <person name="Kakizaki K."/>
            <person name="Minamisawa K."/>
        </authorList>
    </citation>
    <scope>NUCLEOTIDE SEQUENCE</scope>
    <source>
        <strain evidence="4">XF5</strain>
    </source>
</reference>
<sequence>MEQPRRDRQFASLEVVHTGSQIVGLYHEDASVDLSGASQTLSGQVSVERSATKMAPQIIGGDEDCRPVEISANLCQRFKQLRSWQIARVPDKLLPSSPTGVTRNSITCDPE</sequence>
<reference evidence="6" key="5">
    <citation type="submission" date="2020-05" db="EMBL/GenBank/DDBJ databases">
        <title>Complete genome sequence of Bradyrhizobium diazoefficiens XF9 isolated from soybean nodule.</title>
        <authorList>
            <person name="Noda R."/>
            <person name="Kakizaki K."/>
            <person name="Minamisawa K."/>
        </authorList>
    </citation>
    <scope>NUCLEOTIDE SEQUENCE</scope>
    <source>
        <strain evidence="6">XF9</strain>
    </source>
</reference>
<dbReference type="EMBL" id="AP023092">
    <property type="protein sequence ID" value="BCE32886.1"/>
    <property type="molecule type" value="Genomic_DNA"/>
</dbReference>
<reference evidence="2" key="1">
    <citation type="submission" date="2020-05" db="EMBL/GenBank/DDBJ databases">
        <title>Complete genome sequence of Bradyrhizobium diazoefficiens XF2 isolated from soybean nodule.</title>
        <authorList>
            <person name="Noda R."/>
            <person name="Kakizaki K."/>
            <person name="Minamisawa K."/>
        </authorList>
    </citation>
    <scope>NUCLEOTIDE SEQUENCE</scope>
    <source>
        <strain evidence="2">XF2</strain>
    </source>
</reference>
<evidence type="ECO:0000256" key="1">
    <source>
        <dbReference type="SAM" id="MobiDB-lite"/>
    </source>
</evidence>
<proteinExistence type="predicted"/>
<dbReference type="EMBL" id="AP023095">
    <property type="protein sequence ID" value="BCE59192.1"/>
    <property type="molecule type" value="Genomic_DNA"/>
</dbReference>
<name>A0A810A2L0_9BRAD</name>
<organism evidence="4">
    <name type="scientific">Bradyrhizobium diazoefficiens</name>
    <dbReference type="NCBI Taxonomy" id="1355477"/>
    <lineage>
        <taxon>Bacteria</taxon>
        <taxon>Pseudomonadati</taxon>
        <taxon>Pseudomonadota</taxon>
        <taxon>Alphaproteobacteria</taxon>
        <taxon>Hyphomicrobiales</taxon>
        <taxon>Nitrobacteraceae</taxon>
        <taxon>Bradyrhizobium</taxon>
    </lineage>
</organism>
<gene>
    <name evidence="2" type="ORF">XF2B_66550</name>
    <name evidence="3" type="ORF">XF3B_66950</name>
    <name evidence="4" type="ORF">XF5B_67040</name>
    <name evidence="5" type="ORF">XF6B_66720</name>
    <name evidence="6" type="ORF">XF9B_38990</name>
</gene>
<accession>A0A810A2L0</accession>
<dbReference type="EMBL" id="AP023096">
    <property type="protein sequence ID" value="BCE67873.1"/>
    <property type="molecule type" value="Genomic_DNA"/>
</dbReference>
<feature type="region of interest" description="Disordered" evidence="1">
    <location>
        <begin position="92"/>
        <end position="111"/>
    </location>
</feature>
<reference evidence="5" key="4">
    <citation type="submission" date="2020-05" db="EMBL/GenBank/DDBJ databases">
        <title>Complete genome sequence of Bradyrhizobium diazoefficiens XF6 isolated from soybean nodule.</title>
        <authorList>
            <person name="Noda R."/>
            <person name="Kakizaki K."/>
            <person name="Minamisawa K."/>
        </authorList>
    </citation>
    <scope>NUCLEOTIDE SEQUENCE</scope>
    <source>
        <strain evidence="5">XF6</strain>
    </source>
</reference>
<evidence type="ECO:0000313" key="3">
    <source>
        <dbReference type="EMBL" id="BCE41664.1"/>
    </source>
</evidence>
<protein>
    <submittedName>
        <fullName evidence="4">Uncharacterized protein</fullName>
    </submittedName>
</protein>
<evidence type="ECO:0000313" key="6">
    <source>
        <dbReference type="EMBL" id="BCE82478.1"/>
    </source>
</evidence>
<dbReference type="AlphaFoldDB" id="A0A810A2L0"/>
<dbReference type="EMBL" id="AP023098">
    <property type="protein sequence ID" value="BCE82478.1"/>
    <property type="molecule type" value="Genomic_DNA"/>
</dbReference>